<dbReference type="OrthoDB" id="2802411at2759"/>
<dbReference type="Proteomes" id="UP000504638">
    <property type="component" value="Unplaced"/>
</dbReference>
<protein>
    <submittedName>
        <fullName evidence="8 10">UPF0057-domain-containing protein</fullName>
    </submittedName>
</protein>
<dbReference type="GeneID" id="54422197"/>
<keyword evidence="3 7" id="KW-0812">Transmembrane</keyword>
<dbReference type="PANTHER" id="PTHR21659">
    <property type="entry name" value="HYDROPHOBIC PROTEIN RCI2 LOW TEMPERATURE AND SALT RESPONSIVE PROTEIN LTI6 -RELATED"/>
    <property type="match status" value="1"/>
</dbReference>
<dbReference type="PANTHER" id="PTHR21659:SF57">
    <property type="entry name" value="PLASMA MEMBRANE PROTEOLIPID 31"/>
    <property type="match status" value="1"/>
</dbReference>
<evidence type="ECO:0000313" key="9">
    <source>
        <dbReference type="Proteomes" id="UP000504638"/>
    </source>
</evidence>
<evidence type="ECO:0000313" key="10">
    <source>
        <dbReference type="RefSeq" id="XP_033538614.1"/>
    </source>
</evidence>
<comment type="subcellular location">
    <subcellularLocation>
        <location evidence="1">Membrane</location>
    </subcellularLocation>
</comment>
<keyword evidence="9" id="KW-1185">Reference proteome</keyword>
<sequence>MCTSSDLFLALLAVLFPPIAVWIKVGVFTCSSLVNVLLTTIGYLPGLLHAWYIIAAYPDPNTYDYDYEALESGNADGATYPHEHAVDGVWIYVRDPRLARRAIVQSKHPNGYGAAAQEQQRGRGRESDRPAQRSYGTTGGQQSGVTGQHAATGGQSQAGGEGGGEGSAGGAAPPSYADVVAGDHKVQQHD</sequence>
<feature type="region of interest" description="Disordered" evidence="6">
    <location>
        <begin position="109"/>
        <end position="190"/>
    </location>
</feature>
<dbReference type="PROSITE" id="PS01309">
    <property type="entry name" value="UPF0057"/>
    <property type="match status" value="1"/>
</dbReference>
<accession>A0A6G1GG01</accession>
<evidence type="ECO:0000256" key="6">
    <source>
        <dbReference type="SAM" id="MobiDB-lite"/>
    </source>
</evidence>
<comment type="similarity">
    <text evidence="2">Belongs to the UPF0057 (PMP3) family.</text>
</comment>
<evidence type="ECO:0000256" key="3">
    <source>
        <dbReference type="ARBA" id="ARBA00022692"/>
    </source>
</evidence>
<dbReference type="EMBL" id="ML975149">
    <property type="protein sequence ID" value="KAF1816983.1"/>
    <property type="molecule type" value="Genomic_DNA"/>
</dbReference>
<evidence type="ECO:0000256" key="7">
    <source>
        <dbReference type="SAM" id="Phobius"/>
    </source>
</evidence>
<feature type="compositionally biased region" description="Basic and acidic residues" evidence="6">
    <location>
        <begin position="120"/>
        <end position="131"/>
    </location>
</feature>
<dbReference type="Pfam" id="PF01679">
    <property type="entry name" value="Pmp3"/>
    <property type="match status" value="1"/>
</dbReference>
<name>A0A6G1GG01_9PEZI</name>
<evidence type="ECO:0000256" key="2">
    <source>
        <dbReference type="ARBA" id="ARBA00009530"/>
    </source>
</evidence>
<dbReference type="InterPro" id="IPR000612">
    <property type="entry name" value="PMP3"/>
</dbReference>
<proteinExistence type="inferred from homology"/>
<keyword evidence="4 7" id="KW-1133">Transmembrane helix</keyword>
<feature type="transmembrane region" description="Helical" evidence="7">
    <location>
        <begin position="33"/>
        <end position="54"/>
    </location>
</feature>
<evidence type="ECO:0000256" key="1">
    <source>
        <dbReference type="ARBA" id="ARBA00004370"/>
    </source>
</evidence>
<dbReference type="AlphaFoldDB" id="A0A6G1GG01"/>
<reference evidence="10" key="2">
    <citation type="submission" date="2020-04" db="EMBL/GenBank/DDBJ databases">
        <authorList>
            <consortium name="NCBI Genome Project"/>
        </authorList>
    </citation>
    <scope>NUCLEOTIDE SEQUENCE</scope>
    <source>
        <strain evidence="10">CBS 781.70</strain>
    </source>
</reference>
<reference evidence="10" key="3">
    <citation type="submission" date="2025-04" db="UniProtKB">
        <authorList>
            <consortium name="RefSeq"/>
        </authorList>
    </citation>
    <scope>IDENTIFICATION</scope>
    <source>
        <strain evidence="10">CBS 781.70</strain>
    </source>
</reference>
<feature type="compositionally biased region" description="Basic and acidic residues" evidence="6">
    <location>
        <begin position="181"/>
        <end position="190"/>
    </location>
</feature>
<feature type="compositionally biased region" description="Gly residues" evidence="6">
    <location>
        <begin position="156"/>
        <end position="169"/>
    </location>
</feature>
<evidence type="ECO:0000256" key="4">
    <source>
        <dbReference type="ARBA" id="ARBA00022989"/>
    </source>
</evidence>
<organism evidence="8">
    <name type="scientific">Eremomyces bilateralis CBS 781.70</name>
    <dbReference type="NCBI Taxonomy" id="1392243"/>
    <lineage>
        <taxon>Eukaryota</taxon>
        <taxon>Fungi</taxon>
        <taxon>Dikarya</taxon>
        <taxon>Ascomycota</taxon>
        <taxon>Pezizomycotina</taxon>
        <taxon>Dothideomycetes</taxon>
        <taxon>Dothideomycetes incertae sedis</taxon>
        <taxon>Eremomycetales</taxon>
        <taxon>Eremomycetaceae</taxon>
        <taxon>Eremomyces</taxon>
    </lineage>
</organism>
<dbReference type="GO" id="GO:0016020">
    <property type="term" value="C:membrane"/>
    <property type="evidence" value="ECO:0007669"/>
    <property type="project" value="UniProtKB-SubCell"/>
</dbReference>
<evidence type="ECO:0000313" key="8">
    <source>
        <dbReference type="EMBL" id="KAF1816983.1"/>
    </source>
</evidence>
<feature type="transmembrane region" description="Helical" evidence="7">
    <location>
        <begin position="7"/>
        <end position="27"/>
    </location>
</feature>
<evidence type="ECO:0000256" key="5">
    <source>
        <dbReference type="ARBA" id="ARBA00023136"/>
    </source>
</evidence>
<keyword evidence="5 7" id="KW-0472">Membrane</keyword>
<gene>
    <name evidence="8 10" type="ORF">P152DRAFT_478045</name>
</gene>
<feature type="compositionally biased region" description="Low complexity" evidence="6">
    <location>
        <begin position="143"/>
        <end position="155"/>
    </location>
</feature>
<dbReference type="RefSeq" id="XP_033538614.1">
    <property type="nucleotide sequence ID" value="XM_033681627.1"/>
</dbReference>
<reference evidence="8 10" key="1">
    <citation type="submission" date="2020-01" db="EMBL/GenBank/DDBJ databases">
        <authorList>
            <consortium name="DOE Joint Genome Institute"/>
            <person name="Haridas S."/>
            <person name="Albert R."/>
            <person name="Binder M."/>
            <person name="Bloem J."/>
            <person name="Labutti K."/>
            <person name="Salamov A."/>
            <person name="Andreopoulos B."/>
            <person name="Baker S.E."/>
            <person name="Barry K."/>
            <person name="Bills G."/>
            <person name="Bluhm B.H."/>
            <person name="Cannon C."/>
            <person name="Castanera R."/>
            <person name="Culley D.E."/>
            <person name="Daum C."/>
            <person name="Ezra D."/>
            <person name="Gonzalez J.B."/>
            <person name="Henrissat B."/>
            <person name="Kuo A."/>
            <person name="Liang C."/>
            <person name="Lipzen A."/>
            <person name="Lutzoni F."/>
            <person name="Magnuson J."/>
            <person name="Mondo S."/>
            <person name="Nolan M."/>
            <person name="Ohm R."/>
            <person name="Pangilinan J."/>
            <person name="Park H.-J."/>
            <person name="Ramirez L."/>
            <person name="Alfaro M."/>
            <person name="Sun H."/>
            <person name="Tritt A."/>
            <person name="Yoshinaga Y."/>
            <person name="Zwiers L.-H."/>
            <person name="Turgeon B.G."/>
            <person name="Goodwin S.B."/>
            <person name="Spatafora J.W."/>
            <person name="Crous P.W."/>
            <person name="Grigoriev I.V."/>
        </authorList>
    </citation>
    <scope>NUCLEOTIDE SEQUENCE</scope>
    <source>
        <strain evidence="8 10">CBS 781.70</strain>
    </source>
</reference>